<sequence>MWKKTIQTALTGGVLLSMTALTACGGSTGASGGAADKGASPDGGAGVATGQSSGQVTLTLSVMTSNRLLELAKQKFEESHPNVKVDIKEYVAAPKPEGGNKVMVRAGAKPDPKDLEKFTTGVNTELMSGKGSDIIVTDGNFPYKKYADKKLLENLADQMKNDPSFKRDDYYTNVLDAMNYKSGLYALPAKLSLNMLHGNTAALANAKFDDKTWSWNDFRTAVEPLAKDANKDGLPDAYALAGTDAPALFALMVNSSFGKLVDTASKKFDTQTFTELLQLSKAMSDSKLVTSEKLDRANVLFQSANPLGYDDLIMVQQMKFDGKGTMYGLPTAADAKGLSFTSDTLLSINAKSAHKKEAWEFVKFMLSEDIQKSRELFGFAVNKKASRERQEQLKEIGSESNKNKMRLMIDGKEFSPTTPKQEDIDKIEGYLSSVRVYAETDPRVTSIIEQEAAPFFTGQKSAEEVAKTVQNKVNTYLQE</sequence>
<evidence type="ECO:0000313" key="3">
    <source>
        <dbReference type="EMBL" id="PYI55119.1"/>
    </source>
</evidence>
<comment type="caution">
    <text evidence="3">The sequence shown here is derived from an EMBL/GenBank/DDBJ whole genome shotgun (WGS) entry which is preliminary data.</text>
</comment>
<dbReference type="PROSITE" id="PS51257">
    <property type="entry name" value="PROKAR_LIPOPROTEIN"/>
    <property type="match status" value="1"/>
</dbReference>
<dbReference type="SUPFAM" id="SSF53850">
    <property type="entry name" value="Periplasmic binding protein-like II"/>
    <property type="match status" value="1"/>
</dbReference>
<dbReference type="Proteomes" id="UP000247476">
    <property type="component" value="Unassembled WGS sequence"/>
</dbReference>
<keyword evidence="4" id="KW-1185">Reference proteome</keyword>
<evidence type="ECO:0000256" key="2">
    <source>
        <dbReference type="SAM" id="SignalP"/>
    </source>
</evidence>
<proteinExistence type="predicted"/>
<organism evidence="3 4">
    <name type="scientific">Paenibacillus flagellatus</name>
    <dbReference type="NCBI Taxonomy" id="2211139"/>
    <lineage>
        <taxon>Bacteria</taxon>
        <taxon>Bacillati</taxon>
        <taxon>Bacillota</taxon>
        <taxon>Bacilli</taxon>
        <taxon>Bacillales</taxon>
        <taxon>Paenibacillaceae</taxon>
        <taxon>Paenibacillus</taxon>
    </lineage>
</organism>
<dbReference type="EMBL" id="QJVJ01000004">
    <property type="protein sequence ID" value="PYI55119.1"/>
    <property type="molecule type" value="Genomic_DNA"/>
</dbReference>
<protein>
    <recommendedName>
        <fullName evidence="5">ABC transporter substrate-binding protein</fullName>
    </recommendedName>
</protein>
<dbReference type="Pfam" id="PF01547">
    <property type="entry name" value="SBP_bac_1"/>
    <property type="match status" value="1"/>
</dbReference>
<reference evidence="3 4" key="1">
    <citation type="submission" date="2018-05" db="EMBL/GenBank/DDBJ databases">
        <title>Paenibacillus flagellatus sp. nov., isolated from selenium mineral soil.</title>
        <authorList>
            <person name="Dai X."/>
        </authorList>
    </citation>
    <scope>NUCLEOTIDE SEQUENCE [LARGE SCALE GENOMIC DNA]</scope>
    <source>
        <strain evidence="3 4">DXL2</strain>
    </source>
</reference>
<dbReference type="InterPro" id="IPR006059">
    <property type="entry name" value="SBP"/>
</dbReference>
<dbReference type="PANTHER" id="PTHR43649">
    <property type="entry name" value="ARABINOSE-BINDING PROTEIN-RELATED"/>
    <property type="match status" value="1"/>
</dbReference>
<feature type="chain" id="PRO_5038917251" description="ABC transporter substrate-binding protein" evidence="2">
    <location>
        <begin position="23"/>
        <end position="479"/>
    </location>
</feature>
<feature type="region of interest" description="Disordered" evidence="1">
    <location>
        <begin position="28"/>
        <end position="51"/>
    </location>
</feature>
<dbReference type="OrthoDB" id="1992988at2"/>
<name>A0A2V5K6Q5_9BACL</name>
<dbReference type="RefSeq" id="WP_110840113.1">
    <property type="nucleotide sequence ID" value="NZ_QJVJ01000004.1"/>
</dbReference>
<dbReference type="AlphaFoldDB" id="A0A2V5K6Q5"/>
<evidence type="ECO:0008006" key="5">
    <source>
        <dbReference type="Google" id="ProtNLM"/>
    </source>
</evidence>
<keyword evidence="2" id="KW-0732">Signal</keyword>
<evidence type="ECO:0000313" key="4">
    <source>
        <dbReference type="Proteomes" id="UP000247476"/>
    </source>
</evidence>
<evidence type="ECO:0000256" key="1">
    <source>
        <dbReference type="SAM" id="MobiDB-lite"/>
    </source>
</evidence>
<dbReference type="InterPro" id="IPR050490">
    <property type="entry name" value="Bact_solute-bd_prot1"/>
</dbReference>
<dbReference type="PANTHER" id="PTHR43649:SF12">
    <property type="entry name" value="DIACETYLCHITOBIOSE BINDING PROTEIN DASA"/>
    <property type="match status" value="1"/>
</dbReference>
<feature type="signal peptide" evidence="2">
    <location>
        <begin position="1"/>
        <end position="22"/>
    </location>
</feature>
<accession>A0A2V5K6Q5</accession>
<dbReference type="Gene3D" id="3.40.190.10">
    <property type="entry name" value="Periplasmic binding protein-like II"/>
    <property type="match status" value="1"/>
</dbReference>
<gene>
    <name evidence="3" type="ORF">DLM86_11365</name>
</gene>